<dbReference type="PANTHER" id="PTHR12271">
    <property type="entry name" value="POLY A POLYMERASE CID PAP -RELATED"/>
    <property type="match status" value="1"/>
</dbReference>
<accession>A0A6G1G330</accession>
<dbReference type="PANTHER" id="PTHR12271:SF113">
    <property type="entry name" value="POLY(A) RNA POLYMERASE CID11"/>
    <property type="match status" value="1"/>
</dbReference>
<dbReference type="InterPro" id="IPR043519">
    <property type="entry name" value="NT_sf"/>
</dbReference>
<evidence type="ECO:0000259" key="10">
    <source>
        <dbReference type="Pfam" id="PF22600"/>
    </source>
</evidence>
<comment type="similarity">
    <text evidence="3">Belongs to the DNA polymerase type-B-like family.</text>
</comment>
<dbReference type="SUPFAM" id="SSF81631">
    <property type="entry name" value="PAP/OAS1 substrate-binding domain"/>
    <property type="match status" value="1"/>
</dbReference>
<protein>
    <recommendedName>
        <fullName evidence="4">polynucleotide adenylyltransferase</fullName>
        <ecNumber evidence="4">2.7.7.19</ecNumber>
    </recommendedName>
</protein>
<dbReference type="OrthoDB" id="2274644at2759"/>
<keyword evidence="12" id="KW-1185">Reference proteome</keyword>
<gene>
    <name evidence="11 13" type="ORF">P152DRAFT_466391</name>
</gene>
<feature type="region of interest" description="Disordered" evidence="8">
    <location>
        <begin position="441"/>
        <end position="461"/>
    </location>
</feature>
<feature type="domain" description="Poly(A) RNA polymerase mitochondrial-like central palm" evidence="10">
    <location>
        <begin position="109"/>
        <end position="241"/>
    </location>
</feature>
<keyword evidence="7" id="KW-0460">Magnesium</keyword>
<reference evidence="11 13" key="1">
    <citation type="submission" date="2020-01" db="EMBL/GenBank/DDBJ databases">
        <authorList>
            <consortium name="DOE Joint Genome Institute"/>
            <person name="Haridas S."/>
            <person name="Albert R."/>
            <person name="Binder M."/>
            <person name="Bloem J."/>
            <person name="Labutti K."/>
            <person name="Salamov A."/>
            <person name="Andreopoulos B."/>
            <person name="Baker S.E."/>
            <person name="Barry K."/>
            <person name="Bills G."/>
            <person name="Bluhm B.H."/>
            <person name="Cannon C."/>
            <person name="Castanera R."/>
            <person name="Culley D.E."/>
            <person name="Daum C."/>
            <person name="Ezra D."/>
            <person name="Gonzalez J.B."/>
            <person name="Henrissat B."/>
            <person name="Kuo A."/>
            <person name="Liang C."/>
            <person name="Lipzen A."/>
            <person name="Lutzoni F."/>
            <person name="Magnuson J."/>
            <person name="Mondo S."/>
            <person name="Nolan M."/>
            <person name="Ohm R."/>
            <person name="Pangilinan J."/>
            <person name="Park H.-J."/>
            <person name="Ramirez L."/>
            <person name="Alfaro M."/>
            <person name="Sun H."/>
            <person name="Tritt A."/>
            <person name="Yoshinaga Y."/>
            <person name="Zwiers L.-H."/>
            <person name="Turgeon B.G."/>
            <person name="Goodwin S.B."/>
            <person name="Spatafora J.W."/>
            <person name="Crous P.W."/>
            <person name="Grigoriev I.V."/>
        </authorList>
    </citation>
    <scope>NUCLEOTIDE SEQUENCE</scope>
    <source>
        <strain evidence="11 13">CBS 781.70</strain>
    </source>
</reference>
<dbReference type="Pfam" id="PF03828">
    <property type="entry name" value="PAP_assoc"/>
    <property type="match status" value="1"/>
</dbReference>
<dbReference type="Gene3D" id="1.10.1410.10">
    <property type="match status" value="1"/>
</dbReference>
<evidence type="ECO:0000256" key="7">
    <source>
        <dbReference type="ARBA" id="ARBA00022842"/>
    </source>
</evidence>
<comment type="cofactor">
    <cofactor evidence="2">
        <name>Mg(2+)</name>
        <dbReference type="ChEBI" id="CHEBI:18420"/>
    </cofactor>
</comment>
<organism evidence="11">
    <name type="scientific">Eremomyces bilateralis CBS 781.70</name>
    <dbReference type="NCBI Taxonomy" id="1392243"/>
    <lineage>
        <taxon>Eukaryota</taxon>
        <taxon>Fungi</taxon>
        <taxon>Dikarya</taxon>
        <taxon>Ascomycota</taxon>
        <taxon>Pezizomycotina</taxon>
        <taxon>Dothideomycetes</taxon>
        <taxon>Dothideomycetes incertae sedis</taxon>
        <taxon>Eremomycetales</taxon>
        <taxon>Eremomycetaceae</taxon>
        <taxon>Eremomyces</taxon>
    </lineage>
</organism>
<evidence type="ECO:0000256" key="6">
    <source>
        <dbReference type="ARBA" id="ARBA00022723"/>
    </source>
</evidence>
<dbReference type="CDD" id="cd05402">
    <property type="entry name" value="NT_PAP_TUTase"/>
    <property type="match status" value="1"/>
</dbReference>
<dbReference type="InterPro" id="IPR054708">
    <property type="entry name" value="MTPAP-like_central"/>
</dbReference>
<dbReference type="EMBL" id="ML975157">
    <property type="protein sequence ID" value="KAF1812464.1"/>
    <property type="molecule type" value="Genomic_DNA"/>
</dbReference>
<keyword evidence="6" id="KW-0479">Metal-binding</keyword>
<sequence length="478" mass="54022">MQLPLSSRPPLVAQLSNSVPNTPHQYARDFTRRSRTPSPTGALGSHSPRSVVSEANGYLSSLPRSRPVCKYETSSAFSRRRIPYNIGDELLLKEKGVKRSLDEEEERRLENDMADLFRKLEPSKESEQRRQRLVEKLEEILHREWPGNEFKVHVFGSSGNLLCTSDSDVDICIQTSMKKLETMHILAEALANNGMQKVICVASAKVPIVKIWDPELNLACDMNVNNTLALENTRMIKTYVQIDKRVRPLTMIIKYWTKQRILNDAGIGGTLSSYSWICMIINFLQTRNPPVLPTLHQSPHKEAVSNDGTDSGFADDLAELQDKSSNEESLAELLVGFYRKYAHELDYERSVISVRQGRVLTRKEKGWDGASKEGQWRLCIEEPFNTSRNLGNSADSTAFRGIHLELRRAFDFLANKADLDGCCVAFKFPVEEKSSHIFRKPAPKAALQPQLPSQGTRGGRGGMARRIWMHFANRSTCS</sequence>
<dbReference type="Pfam" id="PF22600">
    <property type="entry name" value="MTPAP-like_central"/>
    <property type="match status" value="1"/>
</dbReference>
<evidence type="ECO:0000313" key="12">
    <source>
        <dbReference type="Proteomes" id="UP000504638"/>
    </source>
</evidence>
<feature type="region of interest" description="Disordered" evidence="8">
    <location>
        <begin position="1"/>
        <end position="51"/>
    </location>
</feature>
<dbReference type="GO" id="GO:1990817">
    <property type="term" value="F:poly(A) RNA polymerase activity"/>
    <property type="evidence" value="ECO:0007669"/>
    <property type="project" value="UniProtKB-EC"/>
</dbReference>
<dbReference type="GO" id="GO:0031123">
    <property type="term" value="P:RNA 3'-end processing"/>
    <property type="evidence" value="ECO:0007669"/>
    <property type="project" value="TreeGrafter"/>
</dbReference>
<dbReference type="RefSeq" id="XP_033534095.1">
    <property type="nucleotide sequence ID" value="XM_033680690.1"/>
</dbReference>
<dbReference type="GO" id="GO:0010605">
    <property type="term" value="P:negative regulation of macromolecule metabolic process"/>
    <property type="evidence" value="ECO:0007669"/>
    <property type="project" value="UniProtKB-ARBA"/>
</dbReference>
<proteinExistence type="inferred from homology"/>
<name>A0A6G1G330_9PEZI</name>
<dbReference type="InterPro" id="IPR002058">
    <property type="entry name" value="PAP_assoc"/>
</dbReference>
<keyword evidence="5 11" id="KW-0808">Transferase</keyword>
<evidence type="ECO:0000256" key="8">
    <source>
        <dbReference type="SAM" id="MobiDB-lite"/>
    </source>
</evidence>
<evidence type="ECO:0000256" key="3">
    <source>
        <dbReference type="ARBA" id="ARBA00008593"/>
    </source>
</evidence>
<evidence type="ECO:0000256" key="5">
    <source>
        <dbReference type="ARBA" id="ARBA00022679"/>
    </source>
</evidence>
<dbReference type="Gene3D" id="3.30.460.10">
    <property type="entry name" value="Beta Polymerase, domain 2"/>
    <property type="match status" value="1"/>
</dbReference>
<feature type="domain" description="PAP-associated" evidence="9">
    <location>
        <begin position="329"/>
        <end position="387"/>
    </location>
</feature>
<evidence type="ECO:0000256" key="2">
    <source>
        <dbReference type="ARBA" id="ARBA00001946"/>
    </source>
</evidence>
<evidence type="ECO:0000313" key="11">
    <source>
        <dbReference type="EMBL" id="KAF1812464.1"/>
    </source>
</evidence>
<evidence type="ECO:0000256" key="1">
    <source>
        <dbReference type="ARBA" id="ARBA00001936"/>
    </source>
</evidence>
<dbReference type="GO" id="GO:0046872">
    <property type="term" value="F:metal ion binding"/>
    <property type="evidence" value="ECO:0007669"/>
    <property type="project" value="UniProtKB-KW"/>
</dbReference>
<dbReference type="SUPFAM" id="SSF81301">
    <property type="entry name" value="Nucleotidyltransferase"/>
    <property type="match status" value="1"/>
</dbReference>
<feature type="compositionally biased region" description="Low complexity" evidence="8">
    <location>
        <begin position="443"/>
        <end position="452"/>
    </location>
</feature>
<dbReference type="AlphaFoldDB" id="A0A6G1G330"/>
<dbReference type="Proteomes" id="UP000504638">
    <property type="component" value="Unplaced"/>
</dbReference>
<evidence type="ECO:0000256" key="4">
    <source>
        <dbReference type="ARBA" id="ARBA00012388"/>
    </source>
</evidence>
<feature type="compositionally biased region" description="Polar residues" evidence="8">
    <location>
        <begin position="14"/>
        <end position="24"/>
    </location>
</feature>
<dbReference type="GeneID" id="54421260"/>
<comment type="cofactor">
    <cofactor evidence="1">
        <name>Mn(2+)</name>
        <dbReference type="ChEBI" id="CHEBI:29035"/>
    </cofactor>
</comment>
<dbReference type="EC" id="2.7.7.19" evidence="4"/>
<evidence type="ECO:0000259" key="9">
    <source>
        <dbReference type="Pfam" id="PF03828"/>
    </source>
</evidence>
<evidence type="ECO:0000313" key="13">
    <source>
        <dbReference type="RefSeq" id="XP_033534095.1"/>
    </source>
</evidence>
<reference evidence="13" key="2">
    <citation type="submission" date="2020-04" db="EMBL/GenBank/DDBJ databases">
        <authorList>
            <consortium name="NCBI Genome Project"/>
        </authorList>
    </citation>
    <scope>NUCLEOTIDE SEQUENCE</scope>
    <source>
        <strain evidence="13">CBS 781.70</strain>
    </source>
</reference>
<reference evidence="13" key="3">
    <citation type="submission" date="2025-04" db="UniProtKB">
        <authorList>
            <consortium name="RefSeq"/>
        </authorList>
    </citation>
    <scope>IDENTIFICATION</scope>
    <source>
        <strain evidence="13">CBS 781.70</strain>
    </source>
</reference>